<dbReference type="EMBL" id="AJYK02000095">
    <property type="protein sequence ID" value="OEF23315.1"/>
    <property type="molecule type" value="Genomic_DNA"/>
</dbReference>
<evidence type="ECO:0000256" key="1">
    <source>
        <dbReference type="SAM" id="SignalP"/>
    </source>
</evidence>
<evidence type="ECO:0000313" key="3">
    <source>
        <dbReference type="Proteomes" id="UP000094070"/>
    </source>
</evidence>
<name>A0A1E5DZK8_9VIBR</name>
<reference evidence="2 3" key="1">
    <citation type="journal article" date="2012" name="Science">
        <title>Ecological populations of bacteria act as socially cohesive units of antibiotic production and resistance.</title>
        <authorList>
            <person name="Cordero O.X."/>
            <person name="Wildschutte H."/>
            <person name="Kirkup B."/>
            <person name="Proehl S."/>
            <person name="Ngo L."/>
            <person name="Hussain F."/>
            <person name="Le Roux F."/>
            <person name="Mincer T."/>
            <person name="Polz M.F."/>
        </authorList>
    </citation>
    <scope>NUCLEOTIDE SEQUENCE [LARGE SCALE GENOMIC DNA]</scope>
    <source>
        <strain evidence="2 3">1S-45</strain>
    </source>
</reference>
<keyword evidence="1" id="KW-0732">Signal</keyword>
<comment type="caution">
    <text evidence="2">The sequence shown here is derived from an EMBL/GenBank/DDBJ whole genome shotgun (WGS) entry which is preliminary data.</text>
</comment>
<feature type="chain" id="PRO_5009174589" evidence="1">
    <location>
        <begin position="19"/>
        <end position="225"/>
    </location>
</feature>
<gene>
    <name evidence="2" type="ORF">A1QC_12465</name>
</gene>
<evidence type="ECO:0000313" key="2">
    <source>
        <dbReference type="EMBL" id="OEF23315.1"/>
    </source>
</evidence>
<protein>
    <submittedName>
        <fullName evidence="2">Uncharacterized protein</fullName>
    </submittedName>
</protein>
<dbReference type="Proteomes" id="UP000094070">
    <property type="component" value="Unassembled WGS sequence"/>
</dbReference>
<dbReference type="AlphaFoldDB" id="A0A1E5DZK8"/>
<organism evidence="2 3">
    <name type="scientific">Vibrio rumoiensis 1S-45</name>
    <dbReference type="NCBI Taxonomy" id="1188252"/>
    <lineage>
        <taxon>Bacteria</taxon>
        <taxon>Pseudomonadati</taxon>
        <taxon>Pseudomonadota</taxon>
        <taxon>Gammaproteobacteria</taxon>
        <taxon>Vibrionales</taxon>
        <taxon>Vibrionaceae</taxon>
        <taxon>Vibrio</taxon>
    </lineage>
</organism>
<dbReference type="PROSITE" id="PS51257">
    <property type="entry name" value="PROKAR_LIPOPROTEIN"/>
    <property type="match status" value="1"/>
</dbReference>
<proteinExistence type="predicted"/>
<sequence length="225" mass="23915">MRKVYLSLVISGVLVGCASTSEPEATASTATTSAPAATSTSSALGLIQDNQLTEFRSNNGKSDAWQKLADKSNGKGDVGSSKDTAFGDEGSARIRFVSENDDFTATPGLSQEVSNIEPNTDYILSLYYYDKKGPTSPSELEFGVKSKDGKTIKSTMAHAKDVAMNPQGAVKKGFKQVSVAFNSGSNTTLDIYALMHITDTSGINLDGDIGKQTEVRIDEFKLTKS</sequence>
<accession>A0A1E5DZK8</accession>
<dbReference type="Gene3D" id="2.60.120.260">
    <property type="entry name" value="Galactose-binding domain-like"/>
    <property type="match status" value="1"/>
</dbReference>
<keyword evidence="3" id="KW-1185">Reference proteome</keyword>
<feature type="signal peptide" evidence="1">
    <location>
        <begin position="1"/>
        <end position="18"/>
    </location>
</feature>
<dbReference type="eggNOG" id="ENOG5031MWZ">
    <property type="taxonomic scope" value="Bacteria"/>
</dbReference>